<gene>
    <name evidence="5" type="ORF">FWK35_00035264</name>
</gene>
<organism evidence="5 6">
    <name type="scientific">Aphis craccivora</name>
    <name type="common">Cowpea aphid</name>
    <dbReference type="NCBI Taxonomy" id="307492"/>
    <lineage>
        <taxon>Eukaryota</taxon>
        <taxon>Metazoa</taxon>
        <taxon>Ecdysozoa</taxon>
        <taxon>Arthropoda</taxon>
        <taxon>Hexapoda</taxon>
        <taxon>Insecta</taxon>
        <taxon>Pterygota</taxon>
        <taxon>Neoptera</taxon>
        <taxon>Paraneoptera</taxon>
        <taxon>Hemiptera</taxon>
        <taxon>Sternorrhyncha</taxon>
        <taxon>Aphidomorpha</taxon>
        <taxon>Aphidoidea</taxon>
        <taxon>Aphididae</taxon>
        <taxon>Aphidini</taxon>
        <taxon>Aphis</taxon>
        <taxon>Aphis</taxon>
    </lineage>
</organism>
<evidence type="ECO:0000256" key="1">
    <source>
        <dbReference type="ARBA" id="ARBA00022441"/>
    </source>
</evidence>
<keyword evidence="2" id="KW-0677">Repeat</keyword>
<name>A0A6G0VS58_APHCR</name>
<proteinExistence type="predicted"/>
<evidence type="ECO:0000259" key="4">
    <source>
        <dbReference type="PROSITE" id="PS50097"/>
    </source>
</evidence>
<dbReference type="EMBL" id="VUJU01013583">
    <property type="protein sequence ID" value="KAF0704349.1"/>
    <property type="molecule type" value="Genomic_DNA"/>
</dbReference>
<keyword evidence="3" id="KW-0009">Actin-binding</keyword>
<dbReference type="InterPro" id="IPR011705">
    <property type="entry name" value="BACK"/>
</dbReference>
<dbReference type="Gene3D" id="1.25.40.420">
    <property type="match status" value="1"/>
</dbReference>
<dbReference type="AlphaFoldDB" id="A0A6G0VS58"/>
<protein>
    <submittedName>
        <fullName evidence="5">Ring canal kelch isoform X2</fullName>
    </submittedName>
</protein>
<dbReference type="InterPro" id="IPR011333">
    <property type="entry name" value="SKP1/BTB/POZ_sf"/>
</dbReference>
<keyword evidence="6" id="KW-1185">Reference proteome</keyword>
<evidence type="ECO:0000313" key="5">
    <source>
        <dbReference type="EMBL" id="KAF0704349.1"/>
    </source>
</evidence>
<dbReference type="Pfam" id="PF00651">
    <property type="entry name" value="BTB"/>
    <property type="match status" value="1"/>
</dbReference>
<dbReference type="Proteomes" id="UP000478052">
    <property type="component" value="Unassembled WGS sequence"/>
</dbReference>
<accession>A0A6G0VS58</accession>
<dbReference type="PANTHER" id="PTHR24412:SF466">
    <property type="entry name" value="RING CANAL KELCH PROTEIN"/>
    <property type="match status" value="1"/>
</dbReference>
<feature type="domain" description="BTB" evidence="4">
    <location>
        <begin position="53"/>
        <end position="120"/>
    </location>
</feature>
<dbReference type="InterPro" id="IPR000210">
    <property type="entry name" value="BTB/POZ_dom"/>
</dbReference>
<evidence type="ECO:0000256" key="3">
    <source>
        <dbReference type="ARBA" id="ARBA00023203"/>
    </source>
</evidence>
<keyword evidence="1" id="KW-0880">Kelch repeat</keyword>
<reference evidence="5 6" key="1">
    <citation type="submission" date="2019-08" db="EMBL/GenBank/DDBJ databases">
        <title>Whole genome of Aphis craccivora.</title>
        <authorList>
            <person name="Voronova N.V."/>
            <person name="Shulinski R.S."/>
            <person name="Bandarenka Y.V."/>
            <person name="Zhorov D.G."/>
            <person name="Warner D."/>
        </authorList>
    </citation>
    <scope>NUCLEOTIDE SEQUENCE [LARGE SCALE GENOMIC DNA]</scope>
    <source>
        <strain evidence="5">180601</strain>
        <tissue evidence="5">Whole Body</tissue>
    </source>
</reference>
<dbReference type="SUPFAM" id="SSF54695">
    <property type="entry name" value="POZ domain"/>
    <property type="match status" value="1"/>
</dbReference>
<dbReference type="PANTHER" id="PTHR24412">
    <property type="entry name" value="KELCH PROTEIN"/>
    <property type="match status" value="1"/>
</dbReference>
<dbReference type="SMART" id="SM00225">
    <property type="entry name" value="BTB"/>
    <property type="match status" value="1"/>
</dbReference>
<evidence type="ECO:0000313" key="6">
    <source>
        <dbReference type="Proteomes" id="UP000478052"/>
    </source>
</evidence>
<sequence>MDDTIMEYSTCESNDHKEVMTFKGYEQITYKNSSHMVGVFEVLQSLRKDKVLCDIRIEADDGIIIFGHKNILISASPYFRDIFTYYNESNIDHINVRELDSTVLELLINYIYTGEIIITEGNVKVLLAAANLLQLDYVKNVCAQFLQTQLDASNCLGIKAFADSYDCMELSTSSRTYIKNRFLEVIDNDEFLSLSSTEVIKLISCNDIIVPLEEKVSKQN</sequence>
<dbReference type="OrthoDB" id="6620694at2759"/>
<dbReference type="Pfam" id="PF07707">
    <property type="entry name" value="BACK"/>
    <property type="match status" value="1"/>
</dbReference>
<comment type="caution">
    <text evidence="5">The sequence shown here is derived from an EMBL/GenBank/DDBJ whole genome shotgun (WGS) entry which is preliminary data.</text>
</comment>
<dbReference type="Gene3D" id="3.30.710.10">
    <property type="entry name" value="Potassium Channel Kv1.1, Chain A"/>
    <property type="match status" value="1"/>
</dbReference>
<dbReference type="PROSITE" id="PS50097">
    <property type="entry name" value="BTB"/>
    <property type="match status" value="1"/>
</dbReference>
<evidence type="ECO:0000256" key="2">
    <source>
        <dbReference type="ARBA" id="ARBA00022737"/>
    </source>
</evidence>